<dbReference type="InterPro" id="IPR044152">
    <property type="entry name" value="YqjM-like"/>
</dbReference>
<organism evidence="8 9">
    <name type="scientific">Pholiota conissans</name>
    <dbReference type="NCBI Taxonomy" id="109636"/>
    <lineage>
        <taxon>Eukaryota</taxon>
        <taxon>Fungi</taxon>
        <taxon>Dikarya</taxon>
        <taxon>Basidiomycota</taxon>
        <taxon>Agaricomycotina</taxon>
        <taxon>Agaricomycetes</taxon>
        <taxon>Agaricomycetidae</taxon>
        <taxon>Agaricales</taxon>
        <taxon>Agaricineae</taxon>
        <taxon>Strophariaceae</taxon>
        <taxon>Pholiota</taxon>
    </lineage>
</organism>
<keyword evidence="3" id="KW-0288">FMN</keyword>
<dbReference type="PANTHER" id="PTHR43303:SF4">
    <property type="entry name" value="NADPH DEHYDROGENASE C23G7.10C-RELATED"/>
    <property type="match status" value="1"/>
</dbReference>
<dbReference type="OrthoDB" id="72788at2759"/>
<dbReference type="SUPFAM" id="SSF51395">
    <property type="entry name" value="FMN-linked oxidoreductases"/>
    <property type="match status" value="1"/>
</dbReference>
<dbReference type="InterPro" id="IPR013785">
    <property type="entry name" value="Aldolase_TIM"/>
</dbReference>
<dbReference type="GO" id="GO:0010181">
    <property type="term" value="F:FMN binding"/>
    <property type="evidence" value="ECO:0007669"/>
    <property type="project" value="InterPro"/>
</dbReference>
<feature type="compositionally biased region" description="Polar residues" evidence="6">
    <location>
        <begin position="1"/>
        <end position="11"/>
    </location>
</feature>
<evidence type="ECO:0000256" key="1">
    <source>
        <dbReference type="ARBA" id="ARBA00001917"/>
    </source>
</evidence>
<dbReference type="PANTHER" id="PTHR43303">
    <property type="entry name" value="NADPH DEHYDROGENASE C23G7.10C-RELATED"/>
    <property type="match status" value="1"/>
</dbReference>
<dbReference type="AlphaFoldDB" id="A0A9P5Z5F2"/>
<evidence type="ECO:0000256" key="4">
    <source>
        <dbReference type="ARBA" id="ARBA00022857"/>
    </source>
</evidence>
<protein>
    <submittedName>
        <fullName evidence="8">FMN-linked oxidoreductase</fullName>
    </submittedName>
</protein>
<evidence type="ECO:0000259" key="7">
    <source>
        <dbReference type="Pfam" id="PF00724"/>
    </source>
</evidence>
<dbReference type="Gene3D" id="3.20.20.70">
    <property type="entry name" value="Aldolase class I"/>
    <property type="match status" value="1"/>
</dbReference>
<sequence length="439" mass="46977">MAASNSESLPDNANIAAPNTPYFTPIQDPPAGTALDPPAHSKAIPKIFQPLRIRGVEFQNRIWVSPLCQYSAKDGILTPWHMAHLGGIFTRGPGHTMIEATAVLPNGRITPQDSGIWSDAHIAPLRDITTFAHSQSQKIGIQLAHAGRKGSTVAPWISGSPTASAAIGGWPENVVAPSAIPYDAGYPHPKALSTQEVKGIVSAFVDAAKRSIEAGFDVIEIHSAHGYLLHEFLSPLSNKRNDEYGGSWENRVRLVVEIADGIRSVIPESMPLFLRISGSDWVEETLPNEASWRVEDTARLAPILYAHGVDLIDISSGGNSSKQKIGGPLLVGGGHMQAYQAPLAKAVMEAIGATGAFPSAIKPERLLVGTVGKITSGKQAEELLQDGYADVVAVGRQFLKDPGTVWTFAEELDVHIRLASQIGWGFIGRGKKAVTEEKK</sequence>
<feature type="region of interest" description="Disordered" evidence="6">
    <location>
        <begin position="1"/>
        <end position="35"/>
    </location>
</feature>
<evidence type="ECO:0000256" key="3">
    <source>
        <dbReference type="ARBA" id="ARBA00022643"/>
    </source>
</evidence>
<gene>
    <name evidence="8" type="ORF">BDN70DRAFT_878418</name>
</gene>
<evidence type="ECO:0000256" key="5">
    <source>
        <dbReference type="ARBA" id="ARBA00023002"/>
    </source>
</evidence>
<evidence type="ECO:0000256" key="6">
    <source>
        <dbReference type="SAM" id="MobiDB-lite"/>
    </source>
</evidence>
<evidence type="ECO:0000313" key="9">
    <source>
        <dbReference type="Proteomes" id="UP000807469"/>
    </source>
</evidence>
<dbReference type="GO" id="GO:0003959">
    <property type="term" value="F:NADPH dehydrogenase activity"/>
    <property type="evidence" value="ECO:0007669"/>
    <property type="project" value="InterPro"/>
</dbReference>
<comment type="cofactor">
    <cofactor evidence="1">
        <name>FMN</name>
        <dbReference type="ChEBI" id="CHEBI:58210"/>
    </cofactor>
</comment>
<proteinExistence type="predicted"/>
<keyword evidence="4" id="KW-0521">NADP</keyword>
<keyword evidence="2" id="KW-0285">Flavoprotein</keyword>
<keyword evidence="5" id="KW-0560">Oxidoreductase</keyword>
<feature type="domain" description="NADH:flavin oxidoreductase/NADH oxidase N-terminal" evidence="7">
    <location>
        <begin position="46"/>
        <end position="410"/>
    </location>
</feature>
<evidence type="ECO:0000313" key="8">
    <source>
        <dbReference type="EMBL" id="KAF9479776.1"/>
    </source>
</evidence>
<dbReference type="GO" id="GO:0050661">
    <property type="term" value="F:NADP binding"/>
    <property type="evidence" value="ECO:0007669"/>
    <property type="project" value="InterPro"/>
</dbReference>
<dbReference type="Proteomes" id="UP000807469">
    <property type="component" value="Unassembled WGS sequence"/>
</dbReference>
<evidence type="ECO:0000256" key="2">
    <source>
        <dbReference type="ARBA" id="ARBA00022630"/>
    </source>
</evidence>
<name>A0A9P5Z5F2_9AGAR</name>
<dbReference type="EMBL" id="MU155206">
    <property type="protein sequence ID" value="KAF9479776.1"/>
    <property type="molecule type" value="Genomic_DNA"/>
</dbReference>
<dbReference type="InterPro" id="IPR001155">
    <property type="entry name" value="OxRdtase_FMN_N"/>
</dbReference>
<accession>A0A9P5Z5F2</accession>
<keyword evidence="9" id="KW-1185">Reference proteome</keyword>
<dbReference type="CDD" id="cd02932">
    <property type="entry name" value="OYE_YqiM_FMN"/>
    <property type="match status" value="1"/>
</dbReference>
<dbReference type="Pfam" id="PF00724">
    <property type="entry name" value="Oxidored_FMN"/>
    <property type="match status" value="1"/>
</dbReference>
<comment type="caution">
    <text evidence="8">The sequence shown here is derived from an EMBL/GenBank/DDBJ whole genome shotgun (WGS) entry which is preliminary data.</text>
</comment>
<reference evidence="8" key="1">
    <citation type="submission" date="2020-11" db="EMBL/GenBank/DDBJ databases">
        <authorList>
            <consortium name="DOE Joint Genome Institute"/>
            <person name="Ahrendt S."/>
            <person name="Riley R."/>
            <person name="Andreopoulos W."/>
            <person name="Labutti K."/>
            <person name="Pangilinan J."/>
            <person name="Ruiz-Duenas F.J."/>
            <person name="Barrasa J.M."/>
            <person name="Sanchez-Garcia M."/>
            <person name="Camarero S."/>
            <person name="Miyauchi S."/>
            <person name="Serrano A."/>
            <person name="Linde D."/>
            <person name="Babiker R."/>
            <person name="Drula E."/>
            <person name="Ayuso-Fernandez I."/>
            <person name="Pacheco R."/>
            <person name="Padilla G."/>
            <person name="Ferreira P."/>
            <person name="Barriuso J."/>
            <person name="Kellner H."/>
            <person name="Castanera R."/>
            <person name="Alfaro M."/>
            <person name="Ramirez L."/>
            <person name="Pisabarro A.G."/>
            <person name="Kuo A."/>
            <person name="Tritt A."/>
            <person name="Lipzen A."/>
            <person name="He G."/>
            <person name="Yan M."/>
            <person name="Ng V."/>
            <person name="Cullen D."/>
            <person name="Martin F."/>
            <person name="Rosso M.-N."/>
            <person name="Henrissat B."/>
            <person name="Hibbett D."/>
            <person name="Martinez A.T."/>
            <person name="Grigoriev I.V."/>
        </authorList>
    </citation>
    <scope>NUCLEOTIDE SEQUENCE</scope>
    <source>
        <strain evidence="8">CIRM-BRFM 674</strain>
    </source>
</reference>